<feature type="compositionally biased region" description="Low complexity" evidence="1">
    <location>
        <begin position="67"/>
        <end position="77"/>
    </location>
</feature>
<protein>
    <submittedName>
        <fullName evidence="3">Pilus assembly protein</fullName>
    </submittedName>
</protein>
<proteinExistence type="predicted"/>
<evidence type="ECO:0000256" key="2">
    <source>
        <dbReference type="SAM" id="Phobius"/>
    </source>
</evidence>
<dbReference type="AlphaFoldDB" id="A0A7G9QXU4"/>
<dbReference type="EMBL" id="CP060711">
    <property type="protein sequence ID" value="QNN48169.1"/>
    <property type="molecule type" value="Genomic_DNA"/>
</dbReference>
<feature type="region of interest" description="Disordered" evidence="1">
    <location>
        <begin position="67"/>
        <end position="93"/>
    </location>
</feature>
<keyword evidence="2" id="KW-1133">Transmembrane helix</keyword>
<evidence type="ECO:0000313" key="4">
    <source>
        <dbReference type="Proteomes" id="UP000515977"/>
    </source>
</evidence>
<organism evidence="3 4">
    <name type="scientific">Thermomonas brevis</name>
    <dbReference type="NCBI Taxonomy" id="215691"/>
    <lineage>
        <taxon>Bacteria</taxon>
        <taxon>Pseudomonadati</taxon>
        <taxon>Pseudomonadota</taxon>
        <taxon>Gammaproteobacteria</taxon>
        <taxon>Lysobacterales</taxon>
        <taxon>Lysobacteraceae</taxon>
        <taxon>Thermomonas</taxon>
    </lineage>
</organism>
<feature type="compositionally biased region" description="Basic and acidic residues" evidence="1">
    <location>
        <begin position="78"/>
        <end position="93"/>
    </location>
</feature>
<keyword evidence="2" id="KW-0472">Membrane</keyword>
<dbReference type="Proteomes" id="UP000515977">
    <property type="component" value="Chromosome"/>
</dbReference>
<feature type="transmembrane region" description="Helical" evidence="2">
    <location>
        <begin position="21"/>
        <end position="40"/>
    </location>
</feature>
<evidence type="ECO:0000256" key="1">
    <source>
        <dbReference type="SAM" id="MobiDB-lite"/>
    </source>
</evidence>
<evidence type="ECO:0000313" key="3">
    <source>
        <dbReference type="EMBL" id="QNN48169.1"/>
    </source>
</evidence>
<reference evidence="3 4" key="1">
    <citation type="submission" date="2020-08" db="EMBL/GenBank/DDBJ databases">
        <title>Genome sequence of Thermomonas brevis KACC 16975T.</title>
        <authorList>
            <person name="Hyun D.-W."/>
            <person name="Bae J.-W."/>
        </authorList>
    </citation>
    <scope>NUCLEOTIDE SEQUENCE [LARGE SCALE GENOMIC DNA]</scope>
    <source>
        <strain evidence="3 4">KACC 16975</strain>
    </source>
</reference>
<keyword evidence="4" id="KW-1185">Reference proteome</keyword>
<dbReference type="KEGG" id="tbv:H9L17_08340"/>
<sequence>MNRNRIFRSGRHQAGQGMTEYIIIVALIAIAAIGVFSMFGKTVRNQAAGLAKELSGNKADTAIQQAGTAAASAQTRANTDKGMKEYNKDNDAK</sequence>
<name>A0A7G9QXU4_9GAMM</name>
<accession>A0A7G9QXU4</accession>
<keyword evidence="2" id="KW-0812">Transmembrane</keyword>
<gene>
    <name evidence="3" type="ORF">H9L17_08340</name>
</gene>